<dbReference type="EMBL" id="CP000082">
    <property type="protein sequence ID" value="AAZ18085.1"/>
    <property type="molecule type" value="Genomic_DNA"/>
</dbReference>
<keyword evidence="2" id="KW-0732">Signal</keyword>
<gene>
    <name evidence="3" type="ordered locus">Psyc_0212</name>
</gene>
<keyword evidence="4" id="KW-1185">Reference proteome</keyword>
<evidence type="ECO:0008006" key="5">
    <source>
        <dbReference type="Google" id="ProtNLM"/>
    </source>
</evidence>
<reference evidence="3 4" key="1">
    <citation type="journal article" date="2010" name="Appl. Environ. Microbiol.">
        <title>The genome sequence of Psychrobacter arcticus 273-4, a psychroactive Siberian permafrost bacterium, reveals mechanisms for adaptation to low-temperature growth.</title>
        <authorList>
            <person name="Ayala-del-Rio H.L."/>
            <person name="Chain P.S."/>
            <person name="Grzymski J.J."/>
            <person name="Ponder M.A."/>
            <person name="Ivanova N."/>
            <person name="Bergholz P.W."/>
            <person name="Di Bartolo G."/>
            <person name="Hauser L."/>
            <person name="Land M."/>
            <person name="Bakermans C."/>
            <person name="Rodrigues D."/>
            <person name="Klappenbach J."/>
            <person name="Zarka D."/>
            <person name="Larimer F."/>
            <person name="Richardson P."/>
            <person name="Murray A."/>
            <person name="Thomashow M."/>
            <person name="Tiedje J.M."/>
        </authorList>
    </citation>
    <scope>NUCLEOTIDE SEQUENCE [LARGE SCALE GENOMIC DNA]</scope>
    <source>
        <strain evidence="4">DSM 17307 / VKM B-2377 / 273-4</strain>
    </source>
</reference>
<accession>Q4FV73</accession>
<sequence>MKTGIKKSVVSTALWATLALIMGVSLSACSSEKEGEASEHILAVDRVDAAAALARKNAPAAEKMDFPATAPMPAVGATTDATMSTEEGAAVVEGTAADATASVDSTDTAMAPADSAAMPATN</sequence>
<evidence type="ECO:0000256" key="2">
    <source>
        <dbReference type="SAM" id="SignalP"/>
    </source>
</evidence>
<evidence type="ECO:0000313" key="3">
    <source>
        <dbReference type="EMBL" id="AAZ18085.1"/>
    </source>
</evidence>
<protein>
    <recommendedName>
        <fullName evidence="5">Lipoprotein</fullName>
    </recommendedName>
</protein>
<organism evidence="3 4">
    <name type="scientific">Psychrobacter arcticus (strain DSM 17307 / VKM B-2377 / 273-4)</name>
    <dbReference type="NCBI Taxonomy" id="259536"/>
    <lineage>
        <taxon>Bacteria</taxon>
        <taxon>Pseudomonadati</taxon>
        <taxon>Pseudomonadota</taxon>
        <taxon>Gammaproteobacteria</taxon>
        <taxon>Moraxellales</taxon>
        <taxon>Moraxellaceae</taxon>
        <taxon>Psychrobacter</taxon>
    </lineage>
</organism>
<dbReference type="RefSeq" id="WP_011279523.1">
    <property type="nucleotide sequence ID" value="NC_007204.1"/>
</dbReference>
<name>Q4FV73_PSYA2</name>
<dbReference type="AlphaFoldDB" id="Q4FV73"/>
<dbReference type="HOGENOM" id="CLU_1957735_0_0_6"/>
<evidence type="ECO:0000256" key="1">
    <source>
        <dbReference type="SAM" id="MobiDB-lite"/>
    </source>
</evidence>
<feature type="signal peptide" evidence="2">
    <location>
        <begin position="1"/>
        <end position="30"/>
    </location>
</feature>
<dbReference type="KEGG" id="par:Psyc_0212"/>
<evidence type="ECO:0000313" key="4">
    <source>
        <dbReference type="Proteomes" id="UP000000546"/>
    </source>
</evidence>
<feature type="region of interest" description="Disordered" evidence="1">
    <location>
        <begin position="98"/>
        <end position="122"/>
    </location>
</feature>
<feature type="chain" id="PRO_5004238464" description="Lipoprotein" evidence="2">
    <location>
        <begin position="31"/>
        <end position="122"/>
    </location>
</feature>
<proteinExistence type="predicted"/>
<dbReference type="Proteomes" id="UP000000546">
    <property type="component" value="Chromosome"/>
</dbReference>
<dbReference type="PROSITE" id="PS51257">
    <property type="entry name" value="PROKAR_LIPOPROTEIN"/>
    <property type="match status" value="1"/>
</dbReference>